<proteinExistence type="predicted"/>
<evidence type="ECO:0000313" key="2">
    <source>
        <dbReference type="Proteomes" id="UP001172386"/>
    </source>
</evidence>
<name>A0ACC3A6G7_9EURO</name>
<evidence type="ECO:0000313" key="1">
    <source>
        <dbReference type="EMBL" id="KAJ9655853.1"/>
    </source>
</evidence>
<gene>
    <name evidence="1" type="ORF">H2198_005390</name>
</gene>
<organism evidence="1 2">
    <name type="scientific">Neophaeococcomyces mojaviensis</name>
    <dbReference type="NCBI Taxonomy" id="3383035"/>
    <lineage>
        <taxon>Eukaryota</taxon>
        <taxon>Fungi</taxon>
        <taxon>Dikarya</taxon>
        <taxon>Ascomycota</taxon>
        <taxon>Pezizomycotina</taxon>
        <taxon>Eurotiomycetes</taxon>
        <taxon>Chaetothyriomycetidae</taxon>
        <taxon>Chaetothyriales</taxon>
        <taxon>Chaetothyriales incertae sedis</taxon>
        <taxon>Neophaeococcomyces</taxon>
    </lineage>
</organism>
<sequence>MDDELRGFGSDTFTLNFGPAKRKLYVPQDILVQIPFFRHALSSDSFVESSRKSFDLLEDDVKVVADVLYYTYTDNVPRLSKVLERPYPPEHQAMVSGYIRAYVTADKLMTELTTNRLFDVIVTYLSDQVLNPQDIGILSRANLQESDLYKLFVDELAWFSASSPEIIQRSQSIDLVSVFSSMSQEDTARILVAVGHVDYDSHNPCRKIVEEDLCRFHVHKETPKCVWETSNC</sequence>
<reference evidence="1" key="1">
    <citation type="submission" date="2022-10" db="EMBL/GenBank/DDBJ databases">
        <title>Culturing micro-colonial fungi from biological soil crusts in the Mojave desert and describing Neophaeococcomyces mojavensis, and introducing the new genera and species Taxawa tesnikishii.</title>
        <authorList>
            <person name="Kurbessoian T."/>
            <person name="Stajich J.E."/>
        </authorList>
    </citation>
    <scope>NUCLEOTIDE SEQUENCE</scope>
    <source>
        <strain evidence="1">JES_112</strain>
    </source>
</reference>
<comment type="caution">
    <text evidence="1">The sequence shown here is derived from an EMBL/GenBank/DDBJ whole genome shotgun (WGS) entry which is preliminary data.</text>
</comment>
<keyword evidence="2" id="KW-1185">Reference proteome</keyword>
<protein>
    <submittedName>
        <fullName evidence="1">Uncharacterized protein</fullName>
    </submittedName>
</protein>
<dbReference type="Proteomes" id="UP001172386">
    <property type="component" value="Unassembled WGS sequence"/>
</dbReference>
<dbReference type="EMBL" id="JAPDRQ010000088">
    <property type="protein sequence ID" value="KAJ9655853.1"/>
    <property type="molecule type" value="Genomic_DNA"/>
</dbReference>
<accession>A0ACC3A6G7</accession>